<evidence type="ECO:0000313" key="2">
    <source>
        <dbReference type="Proteomes" id="UP000663868"/>
    </source>
</evidence>
<feature type="non-terminal residue" evidence="1">
    <location>
        <position position="1"/>
    </location>
</feature>
<comment type="caution">
    <text evidence="1">The sequence shown here is derived from an EMBL/GenBank/DDBJ whole genome shotgun (WGS) entry which is preliminary data.</text>
</comment>
<sequence length="111" mass="13189">LVYLSDVFFSIWLNDIPSQFNIDIRSLPGSDIGLPFSSSSNFLQYQYQSSILAIRILEHNLRWNQSNITDNIKFSRTQNRRFPYYIKSSNPNDEFIFYTNILPIYIEHIPF</sequence>
<reference evidence="1" key="1">
    <citation type="submission" date="2021-02" db="EMBL/GenBank/DDBJ databases">
        <authorList>
            <person name="Nowell W R."/>
        </authorList>
    </citation>
    <scope>NUCLEOTIDE SEQUENCE</scope>
</reference>
<accession>A0A820QSQ3</accession>
<feature type="non-terminal residue" evidence="1">
    <location>
        <position position="111"/>
    </location>
</feature>
<gene>
    <name evidence="1" type="ORF">KXQ929_LOCUS52514</name>
</gene>
<proteinExistence type="predicted"/>
<dbReference type="AlphaFoldDB" id="A0A820QSQ3"/>
<evidence type="ECO:0000313" key="1">
    <source>
        <dbReference type="EMBL" id="CAF4426474.1"/>
    </source>
</evidence>
<protein>
    <submittedName>
        <fullName evidence="1">Uncharacterized protein</fullName>
    </submittedName>
</protein>
<dbReference type="Proteomes" id="UP000663868">
    <property type="component" value="Unassembled WGS sequence"/>
</dbReference>
<dbReference type="EMBL" id="CAJOBB010027943">
    <property type="protein sequence ID" value="CAF4426474.1"/>
    <property type="molecule type" value="Genomic_DNA"/>
</dbReference>
<name>A0A820QSQ3_9BILA</name>
<organism evidence="1 2">
    <name type="scientific">Adineta steineri</name>
    <dbReference type="NCBI Taxonomy" id="433720"/>
    <lineage>
        <taxon>Eukaryota</taxon>
        <taxon>Metazoa</taxon>
        <taxon>Spiralia</taxon>
        <taxon>Gnathifera</taxon>
        <taxon>Rotifera</taxon>
        <taxon>Eurotatoria</taxon>
        <taxon>Bdelloidea</taxon>
        <taxon>Adinetida</taxon>
        <taxon>Adinetidae</taxon>
        <taxon>Adineta</taxon>
    </lineage>
</organism>